<keyword evidence="1" id="KW-1133">Transmembrane helix</keyword>
<dbReference type="EMBL" id="CP017962">
    <property type="protein sequence ID" value="APC46852.1"/>
    <property type="molecule type" value="Genomic_DNA"/>
</dbReference>
<protein>
    <submittedName>
        <fullName evidence="3">Uncharacterized protein</fullName>
    </submittedName>
</protein>
<dbReference type="KEGG" id="vhl:BME96_05565"/>
<reference evidence="3 4" key="1">
    <citation type="submission" date="2016-11" db="EMBL/GenBank/DDBJ databases">
        <title>Complete genome sequencing of Virgibacillus halodenitrificans PDB-F2.</title>
        <authorList>
            <person name="Sun Z."/>
            <person name="Zhou Y."/>
            <person name="Li H."/>
        </authorList>
    </citation>
    <scope>NUCLEOTIDE SEQUENCE [LARGE SCALE GENOMIC DNA]</scope>
    <source>
        <strain evidence="3 4">PDB-F2</strain>
    </source>
</reference>
<dbReference type="RefSeq" id="WP_071648038.1">
    <property type="nucleotide sequence ID" value="NZ_CP017962.1"/>
</dbReference>
<feature type="transmembrane region" description="Helical" evidence="1">
    <location>
        <begin position="39"/>
        <end position="60"/>
    </location>
</feature>
<dbReference type="KEGG" id="vhl:BME96_00930"/>
<organism evidence="3 4">
    <name type="scientific">Virgibacillus halodenitrificans</name>
    <name type="common">Bacillus halodenitrificans</name>
    <dbReference type="NCBI Taxonomy" id="1482"/>
    <lineage>
        <taxon>Bacteria</taxon>
        <taxon>Bacillati</taxon>
        <taxon>Bacillota</taxon>
        <taxon>Bacilli</taxon>
        <taxon>Bacillales</taxon>
        <taxon>Bacillaceae</taxon>
        <taxon>Virgibacillus</taxon>
    </lineage>
</organism>
<evidence type="ECO:0000313" key="2">
    <source>
        <dbReference type="EMBL" id="APC46852.1"/>
    </source>
</evidence>
<evidence type="ECO:0000313" key="4">
    <source>
        <dbReference type="Proteomes" id="UP000182945"/>
    </source>
</evidence>
<accession>A0AAC9NKB3</accession>
<dbReference type="EMBL" id="CP017962">
    <property type="protein sequence ID" value="APC47665.1"/>
    <property type="molecule type" value="Genomic_DNA"/>
</dbReference>
<dbReference type="GeneID" id="71513848"/>
<keyword evidence="1" id="KW-0812">Transmembrane</keyword>
<keyword evidence="1" id="KW-0472">Membrane</keyword>
<gene>
    <name evidence="2" type="ORF">BME96_00930</name>
    <name evidence="3" type="ORF">BME96_05565</name>
</gene>
<evidence type="ECO:0000313" key="3">
    <source>
        <dbReference type="EMBL" id="APC47665.1"/>
    </source>
</evidence>
<dbReference type="AlphaFoldDB" id="A0AAC9NKB3"/>
<evidence type="ECO:0000256" key="1">
    <source>
        <dbReference type="SAM" id="Phobius"/>
    </source>
</evidence>
<proteinExistence type="predicted"/>
<sequence length="68" mass="7640">MEYSNVNNSNKKMGLVVGELIIGLFMIFDIYLFMTKVELAPRLLAGGSFVLLLGLFIFGLKKINNIEK</sequence>
<name>A0AAC9NKB3_VIRHA</name>
<dbReference type="Proteomes" id="UP000182945">
    <property type="component" value="Chromosome"/>
</dbReference>
<feature type="transmembrane region" description="Helical" evidence="1">
    <location>
        <begin position="12"/>
        <end position="33"/>
    </location>
</feature>